<feature type="domain" description="CobW C-terminal" evidence="7">
    <location>
        <begin position="266"/>
        <end position="360"/>
    </location>
</feature>
<evidence type="ECO:0000256" key="6">
    <source>
        <dbReference type="ARBA" id="ARBA00049117"/>
    </source>
</evidence>
<evidence type="ECO:0000256" key="4">
    <source>
        <dbReference type="ARBA" id="ARBA00034320"/>
    </source>
</evidence>
<comment type="catalytic activity">
    <reaction evidence="6">
        <text>GTP + H2O = GDP + phosphate + H(+)</text>
        <dbReference type="Rhea" id="RHEA:19669"/>
        <dbReference type="ChEBI" id="CHEBI:15377"/>
        <dbReference type="ChEBI" id="CHEBI:15378"/>
        <dbReference type="ChEBI" id="CHEBI:37565"/>
        <dbReference type="ChEBI" id="CHEBI:43474"/>
        <dbReference type="ChEBI" id="CHEBI:58189"/>
    </reaction>
    <physiologicalReaction direction="left-to-right" evidence="6">
        <dbReference type="Rhea" id="RHEA:19670"/>
    </physiologicalReaction>
</comment>
<comment type="function">
    <text evidence="5">Zinc chaperone that directly transfers zinc cofactor to target proteins, thereby activating them. Zinc is transferred from the CXCC motif in the GTPase domain to the zinc binding site in target proteins in a process requiring GTP hydrolysis.</text>
</comment>
<dbReference type="Pfam" id="PF02492">
    <property type="entry name" value="cobW"/>
    <property type="match status" value="1"/>
</dbReference>
<dbReference type="CDD" id="cd03112">
    <property type="entry name" value="CobW-like"/>
    <property type="match status" value="1"/>
</dbReference>
<dbReference type="InterPro" id="IPR011629">
    <property type="entry name" value="CobW-like_C"/>
</dbReference>
<dbReference type="GO" id="GO:0000166">
    <property type="term" value="F:nucleotide binding"/>
    <property type="evidence" value="ECO:0007669"/>
    <property type="project" value="UniProtKB-KW"/>
</dbReference>
<comment type="similarity">
    <text evidence="4">Belongs to the SIMIBI class G3E GTPase family. ZNG1 subfamily.</text>
</comment>
<reference evidence="8 9" key="1">
    <citation type="submission" date="2019-06" db="EMBL/GenBank/DDBJ databases">
        <title>Whole genome sequence for Rhodospirillaceae sp. R148.</title>
        <authorList>
            <person name="Wang G."/>
        </authorList>
    </citation>
    <scope>NUCLEOTIDE SEQUENCE [LARGE SCALE GENOMIC DNA]</scope>
    <source>
        <strain evidence="8 9">R148</strain>
    </source>
</reference>
<keyword evidence="2" id="KW-0378">Hydrolase</keyword>
<proteinExistence type="inferred from homology"/>
<dbReference type="GO" id="GO:0005737">
    <property type="term" value="C:cytoplasm"/>
    <property type="evidence" value="ECO:0007669"/>
    <property type="project" value="TreeGrafter"/>
</dbReference>
<dbReference type="PANTHER" id="PTHR13748:SF62">
    <property type="entry name" value="COBW DOMAIN-CONTAINING PROTEIN"/>
    <property type="match status" value="1"/>
</dbReference>
<dbReference type="InterPro" id="IPR027417">
    <property type="entry name" value="P-loop_NTPase"/>
</dbReference>
<gene>
    <name evidence="8" type="ORF">FKG95_25175</name>
</gene>
<dbReference type="AlphaFoldDB" id="A0A545T7V6"/>
<evidence type="ECO:0000256" key="5">
    <source>
        <dbReference type="ARBA" id="ARBA00045658"/>
    </source>
</evidence>
<dbReference type="Pfam" id="PF07683">
    <property type="entry name" value="CobW_C"/>
    <property type="match status" value="1"/>
</dbReference>
<accession>A0A545T7V6</accession>
<dbReference type="Gene3D" id="3.40.50.300">
    <property type="entry name" value="P-loop containing nucleotide triphosphate hydrolases"/>
    <property type="match status" value="1"/>
</dbReference>
<dbReference type="RefSeq" id="WP_142899214.1">
    <property type="nucleotide sequence ID" value="NZ_ML660062.1"/>
</dbReference>
<comment type="caution">
    <text evidence="8">The sequence shown here is derived from an EMBL/GenBank/DDBJ whole genome shotgun (WGS) entry which is preliminary data.</text>
</comment>
<evidence type="ECO:0000256" key="3">
    <source>
        <dbReference type="ARBA" id="ARBA00023186"/>
    </source>
</evidence>
<evidence type="ECO:0000256" key="2">
    <source>
        <dbReference type="ARBA" id="ARBA00022801"/>
    </source>
</evidence>
<organism evidence="8 9">
    <name type="scientific">Denitrobaculum tricleocarpae</name>
    <dbReference type="NCBI Taxonomy" id="2591009"/>
    <lineage>
        <taxon>Bacteria</taxon>
        <taxon>Pseudomonadati</taxon>
        <taxon>Pseudomonadota</taxon>
        <taxon>Alphaproteobacteria</taxon>
        <taxon>Rhodospirillales</taxon>
        <taxon>Rhodospirillaceae</taxon>
        <taxon>Denitrobaculum</taxon>
    </lineage>
</organism>
<sequence length="366" mass="40529">MTAPEQGQGHGQGQEQAQDQDLAIPDAPLPVSVLTGFLGSGKTTVLRHLLAQPDMANTAVIVNEFGEIGLDHMLVENAKEDTILLNSGCLCCTVRGDLVETMRRLFKQRVRREIPPFDRLVIETTGLADPAPILQTLMNDPFLVERFRLDGVIATVDAANGGTTLDNHFESVKQAAVADRLLLTKTDAAEPDAAEALKIRLKDLNPAAPVLPVSQGEVEAAALFNAGLYDPTTKTLDVQRWLKPEAYDDDHGHDHHHDVNRHDASIRAFCITREEPLNWDRLNSWVEMLIMLYGGNLLRIKGILNIEDCEGPVVIHGVQHMFHPPSQLESWPDADHRSRLVFITRDLEKEMFEHTLEAFAGGSDLT</sequence>
<keyword evidence="3" id="KW-0143">Chaperone</keyword>
<evidence type="ECO:0000259" key="7">
    <source>
        <dbReference type="SMART" id="SM00833"/>
    </source>
</evidence>
<evidence type="ECO:0000256" key="1">
    <source>
        <dbReference type="ARBA" id="ARBA00022741"/>
    </source>
</evidence>
<dbReference type="SUPFAM" id="SSF90002">
    <property type="entry name" value="Hypothetical protein YjiA, C-terminal domain"/>
    <property type="match status" value="1"/>
</dbReference>
<dbReference type="Proteomes" id="UP000315252">
    <property type="component" value="Unassembled WGS sequence"/>
</dbReference>
<dbReference type="EMBL" id="VHSH01000011">
    <property type="protein sequence ID" value="TQV73314.1"/>
    <property type="molecule type" value="Genomic_DNA"/>
</dbReference>
<dbReference type="PANTHER" id="PTHR13748">
    <property type="entry name" value="COBW-RELATED"/>
    <property type="match status" value="1"/>
</dbReference>
<dbReference type="GO" id="GO:0016787">
    <property type="term" value="F:hydrolase activity"/>
    <property type="evidence" value="ECO:0007669"/>
    <property type="project" value="UniProtKB-KW"/>
</dbReference>
<dbReference type="InterPro" id="IPR036627">
    <property type="entry name" value="CobW-likC_sf"/>
</dbReference>
<evidence type="ECO:0000313" key="9">
    <source>
        <dbReference type="Proteomes" id="UP000315252"/>
    </source>
</evidence>
<dbReference type="InterPro" id="IPR003495">
    <property type="entry name" value="CobW/HypB/UreG_nucleotide-bd"/>
</dbReference>
<dbReference type="SMART" id="SM00833">
    <property type="entry name" value="CobW_C"/>
    <property type="match status" value="1"/>
</dbReference>
<dbReference type="InterPro" id="IPR051316">
    <property type="entry name" value="Zinc-reg_GTPase_activator"/>
</dbReference>
<dbReference type="SUPFAM" id="SSF52540">
    <property type="entry name" value="P-loop containing nucleoside triphosphate hydrolases"/>
    <property type="match status" value="1"/>
</dbReference>
<keyword evidence="1" id="KW-0547">Nucleotide-binding</keyword>
<dbReference type="Gene3D" id="3.30.1220.10">
    <property type="entry name" value="CobW-like, C-terminal domain"/>
    <property type="match status" value="1"/>
</dbReference>
<name>A0A545T7V6_9PROT</name>
<evidence type="ECO:0000313" key="8">
    <source>
        <dbReference type="EMBL" id="TQV73314.1"/>
    </source>
</evidence>
<keyword evidence="9" id="KW-1185">Reference proteome</keyword>
<protein>
    <submittedName>
        <fullName evidence="8">GTP-binding protein</fullName>
    </submittedName>
</protein>
<dbReference type="OrthoDB" id="9808822at2"/>